<sequence>MDELIESRYRACIMRSSGLYEIYNANPSELTLLSSDCLFTSVGDFQRQRHWRSAVATLICHWLGAVIRSCRLGGAD</sequence>
<protein>
    <submittedName>
        <fullName evidence="1">Uncharacterized protein</fullName>
    </submittedName>
</protein>
<organism evidence="1 2">
    <name type="scientific">Cichlidogyrus casuarinus</name>
    <dbReference type="NCBI Taxonomy" id="1844966"/>
    <lineage>
        <taxon>Eukaryota</taxon>
        <taxon>Metazoa</taxon>
        <taxon>Spiralia</taxon>
        <taxon>Lophotrochozoa</taxon>
        <taxon>Platyhelminthes</taxon>
        <taxon>Monogenea</taxon>
        <taxon>Monopisthocotylea</taxon>
        <taxon>Dactylogyridea</taxon>
        <taxon>Ancyrocephalidae</taxon>
        <taxon>Cichlidogyrus</taxon>
    </lineage>
</organism>
<evidence type="ECO:0000313" key="1">
    <source>
        <dbReference type="EMBL" id="KAL3309024.1"/>
    </source>
</evidence>
<evidence type="ECO:0000313" key="2">
    <source>
        <dbReference type="Proteomes" id="UP001626550"/>
    </source>
</evidence>
<reference evidence="1 2" key="1">
    <citation type="submission" date="2024-11" db="EMBL/GenBank/DDBJ databases">
        <title>Adaptive evolution of stress response genes in parasites aligns with host niche diversity.</title>
        <authorList>
            <person name="Hahn C."/>
            <person name="Resl P."/>
        </authorList>
    </citation>
    <scope>NUCLEOTIDE SEQUENCE [LARGE SCALE GENOMIC DNA]</scope>
    <source>
        <strain evidence="1">EGGRZ-B1_66</strain>
        <tissue evidence="1">Body</tissue>
    </source>
</reference>
<accession>A0ABD2PP42</accession>
<dbReference type="Proteomes" id="UP001626550">
    <property type="component" value="Unassembled WGS sequence"/>
</dbReference>
<keyword evidence="2" id="KW-1185">Reference proteome</keyword>
<dbReference type="EMBL" id="JBJKFK010004391">
    <property type="protein sequence ID" value="KAL3309024.1"/>
    <property type="molecule type" value="Genomic_DNA"/>
</dbReference>
<comment type="caution">
    <text evidence="1">The sequence shown here is derived from an EMBL/GenBank/DDBJ whole genome shotgun (WGS) entry which is preliminary data.</text>
</comment>
<name>A0ABD2PP42_9PLAT</name>
<gene>
    <name evidence="1" type="ORF">Ciccas_012434</name>
</gene>
<dbReference type="AlphaFoldDB" id="A0ABD2PP42"/>
<proteinExistence type="predicted"/>